<reference evidence="2 3" key="1">
    <citation type="journal article" date="2017" name="Nat. Microbiol.">
        <title>Natural product diversity associated with the nematode symbionts Photorhabdus and Xenorhabdus.</title>
        <authorList>
            <person name="Tobias N.J."/>
            <person name="Wolff H."/>
            <person name="Djahanschiri B."/>
            <person name="Grundmann F."/>
            <person name="Kronenwerth M."/>
            <person name="Shi Y.M."/>
            <person name="Simonyi S."/>
            <person name="Grun P."/>
            <person name="Shapiro-Ilan D."/>
            <person name="Pidot S.J."/>
            <person name="Stinear T.P."/>
            <person name="Ebersberger I."/>
            <person name="Bode H.B."/>
        </authorList>
    </citation>
    <scope>NUCLEOTIDE SEQUENCE [LARGE SCALE GENOMIC DNA]</scope>
    <source>
        <strain evidence="2 3">DSM 17904</strain>
    </source>
</reference>
<dbReference type="Proteomes" id="UP000222366">
    <property type="component" value="Unassembled WGS sequence"/>
</dbReference>
<comment type="similarity">
    <text evidence="1">Belongs to the aegerolysin family.</text>
</comment>
<keyword evidence="3" id="KW-1185">Reference proteome</keyword>
<dbReference type="Gene3D" id="2.60.270.50">
    <property type="match status" value="1"/>
</dbReference>
<dbReference type="GO" id="GO:0019836">
    <property type="term" value="P:symbiont-mediated hemolysis of host erythrocyte"/>
    <property type="evidence" value="ECO:0007669"/>
    <property type="project" value="InterPro"/>
</dbReference>
<evidence type="ECO:0008006" key="4">
    <source>
        <dbReference type="Google" id="ProtNLM"/>
    </source>
</evidence>
<proteinExistence type="inferred from homology"/>
<evidence type="ECO:0000313" key="3">
    <source>
        <dbReference type="Proteomes" id="UP000222366"/>
    </source>
</evidence>
<comment type="caution">
    <text evidence="2">The sequence shown here is derived from an EMBL/GenBank/DDBJ whole genome shotgun (WGS) entry which is preliminary data.</text>
</comment>
<dbReference type="EMBL" id="NJAJ01000013">
    <property type="protein sequence ID" value="PHM65759.1"/>
    <property type="molecule type" value="Genomic_DNA"/>
</dbReference>
<dbReference type="RefSeq" id="WP_099111206.1">
    <property type="nucleotide sequence ID" value="NZ_CAWNRH010000035.1"/>
</dbReference>
<organism evidence="2 3">
    <name type="scientific">Xenorhabdus stockiae</name>
    <dbReference type="NCBI Taxonomy" id="351614"/>
    <lineage>
        <taxon>Bacteria</taxon>
        <taxon>Pseudomonadati</taxon>
        <taxon>Pseudomonadota</taxon>
        <taxon>Gammaproteobacteria</taxon>
        <taxon>Enterobacterales</taxon>
        <taxon>Morganellaceae</taxon>
        <taxon>Xenorhabdus</taxon>
    </lineage>
</organism>
<dbReference type="InterPro" id="IPR009413">
    <property type="entry name" value="Aegerolysin-typ"/>
</dbReference>
<evidence type="ECO:0000313" key="2">
    <source>
        <dbReference type="EMBL" id="PHM65759.1"/>
    </source>
</evidence>
<dbReference type="Pfam" id="PF06355">
    <property type="entry name" value="Aegerolysin"/>
    <property type="match status" value="1"/>
</dbReference>
<name>A0A2D0KQR3_9GAMM</name>
<dbReference type="AlphaFoldDB" id="A0A2D0KQR3"/>
<accession>A0A2D0KQR3</accession>
<protein>
    <recommendedName>
        <fullName evidence="4">Aegerolysin</fullName>
    </recommendedName>
</protein>
<evidence type="ECO:0000256" key="1">
    <source>
        <dbReference type="ARBA" id="ARBA00010795"/>
    </source>
</evidence>
<dbReference type="PIRSF" id="PIRSF007951">
    <property type="entry name" value="Hemolysin, aegerolysin type"/>
    <property type="match status" value="1"/>
</dbReference>
<gene>
    <name evidence="2" type="ORF">Xsto_01704</name>
</gene>
<sequence length="141" mass="15644">MSQENEVRAEAQWVDIEIFAENMNVTVKGVSLKWGKFHKPGNKGSEVKISDIEGHVIPAGTSYRICSSGRANASSGTEGEFKLYDGDIELAKYYWDCPWGSKKNKDDFKPTSNTNYKLNKTGGNYESGALGNINIICIKVR</sequence>